<accession>A0A936YNM6</accession>
<dbReference type="AlphaFoldDB" id="A0A936YNM6"/>
<evidence type="ECO:0000313" key="1">
    <source>
        <dbReference type="EMBL" id="MBL0373798.1"/>
    </source>
</evidence>
<dbReference type="Proteomes" id="UP000633219">
    <property type="component" value="Unassembled WGS sequence"/>
</dbReference>
<sequence length="63" mass="6920">MKSGTYREQIVVSKDWAADNYITIRSELSGGAMLRPASSDTYSTLNVRADYVKIEGFEVVGGD</sequence>
<dbReference type="EMBL" id="JAEQNC010000009">
    <property type="protein sequence ID" value="MBL0373798.1"/>
    <property type="molecule type" value="Genomic_DNA"/>
</dbReference>
<gene>
    <name evidence="1" type="ORF">JJB09_17380</name>
</gene>
<keyword evidence="2" id="KW-1185">Reference proteome</keyword>
<reference evidence="1" key="1">
    <citation type="submission" date="2021-01" db="EMBL/GenBank/DDBJ databases">
        <title>Rhizobium sp. strain KVB221 16S ribosomal RNA gene Genome sequencing and assembly.</title>
        <authorList>
            <person name="Kang M."/>
        </authorList>
    </citation>
    <scope>NUCLEOTIDE SEQUENCE</scope>
    <source>
        <strain evidence="1">KVB221</strain>
    </source>
</reference>
<evidence type="ECO:0000313" key="2">
    <source>
        <dbReference type="Proteomes" id="UP000633219"/>
    </source>
</evidence>
<protein>
    <submittedName>
        <fullName evidence="1">Uncharacterized protein</fullName>
    </submittedName>
</protein>
<organism evidence="1 2">
    <name type="scientific">Rhizobium setariae</name>
    <dbReference type="NCBI Taxonomy" id="2801340"/>
    <lineage>
        <taxon>Bacteria</taxon>
        <taxon>Pseudomonadati</taxon>
        <taxon>Pseudomonadota</taxon>
        <taxon>Alphaproteobacteria</taxon>
        <taxon>Hyphomicrobiales</taxon>
        <taxon>Rhizobiaceae</taxon>
        <taxon>Rhizobium/Agrobacterium group</taxon>
        <taxon>Rhizobium</taxon>
    </lineage>
</organism>
<dbReference type="InterPro" id="IPR011050">
    <property type="entry name" value="Pectin_lyase_fold/virulence"/>
</dbReference>
<name>A0A936YNM6_9HYPH</name>
<comment type="caution">
    <text evidence="1">The sequence shown here is derived from an EMBL/GenBank/DDBJ whole genome shotgun (WGS) entry which is preliminary data.</text>
</comment>
<dbReference type="SUPFAM" id="SSF51126">
    <property type="entry name" value="Pectin lyase-like"/>
    <property type="match status" value="1"/>
</dbReference>
<dbReference type="InterPro" id="IPR012334">
    <property type="entry name" value="Pectin_lyas_fold"/>
</dbReference>
<proteinExistence type="predicted"/>
<dbReference type="Gene3D" id="2.160.20.10">
    <property type="entry name" value="Single-stranded right-handed beta-helix, Pectin lyase-like"/>
    <property type="match status" value="1"/>
</dbReference>
<dbReference type="RefSeq" id="WP_201660873.1">
    <property type="nucleotide sequence ID" value="NZ_JAEQNC010000009.1"/>
</dbReference>